<dbReference type="PATRIC" id="fig|908627.4.peg.9341"/>
<accession>A0A0J1CIQ4</accession>
<organism evidence="1 2">
    <name type="scientific">Caballeronia mineralivorans PML1(12)</name>
    <dbReference type="NCBI Taxonomy" id="908627"/>
    <lineage>
        <taxon>Bacteria</taxon>
        <taxon>Pseudomonadati</taxon>
        <taxon>Pseudomonadota</taxon>
        <taxon>Betaproteobacteria</taxon>
        <taxon>Burkholderiales</taxon>
        <taxon>Burkholderiaceae</taxon>
        <taxon>Caballeronia</taxon>
    </lineage>
</organism>
<sequence length="88" mass="9649">MADFTTALVAFVGVLAGGYVNNFLAEDFRRFRDSQALAGSFAGELESHASGNHAKYLPERHEMMQVWADWLETIEMAAVAEKAPRSAA</sequence>
<evidence type="ECO:0000313" key="2">
    <source>
        <dbReference type="Proteomes" id="UP000035963"/>
    </source>
</evidence>
<comment type="caution">
    <text evidence="1">The sequence shown here is derived from an EMBL/GenBank/DDBJ whole genome shotgun (WGS) entry which is preliminary data.</text>
</comment>
<keyword evidence="2" id="KW-1185">Reference proteome</keyword>
<protein>
    <submittedName>
        <fullName evidence="1">Uncharacterized protein</fullName>
    </submittedName>
</protein>
<dbReference type="AlphaFoldDB" id="A0A0J1CIQ4"/>
<name>A0A0J1CIQ4_9BURK</name>
<dbReference type="OrthoDB" id="5959322at2"/>
<evidence type="ECO:0000313" key="1">
    <source>
        <dbReference type="EMBL" id="KLU20356.1"/>
    </source>
</evidence>
<dbReference type="EMBL" id="AEJF01000258">
    <property type="protein sequence ID" value="KLU20356.1"/>
    <property type="molecule type" value="Genomic_DNA"/>
</dbReference>
<dbReference type="Proteomes" id="UP000035963">
    <property type="component" value="Unassembled WGS sequence"/>
</dbReference>
<reference evidence="1 2" key="1">
    <citation type="journal article" date="2015" name="Genome Announc.">
        <title>Draft Genome Sequence of Burkholderia sp. Strain PML1(12), an Ectomycorrhizosphere-Inhabiting Bacterium with Effective Mineral-Weathering Ability.</title>
        <authorList>
            <person name="Uroz S."/>
            <person name="Oger P."/>
        </authorList>
    </citation>
    <scope>NUCLEOTIDE SEQUENCE [LARGE SCALE GENOMIC DNA]</scope>
    <source>
        <strain evidence="2">PML1(12)</strain>
    </source>
</reference>
<gene>
    <name evidence="1" type="ORF">EOS_41575</name>
</gene>
<dbReference type="RefSeq" id="WP_047898076.1">
    <property type="nucleotide sequence ID" value="NZ_AEJF01000258.1"/>
</dbReference>
<proteinExistence type="predicted"/>